<name>A0A1D7V3B6_9LEPT</name>
<dbReference type="EMBL" id="CP015218">
    <property type="protein sequence ID" value="AOP36330.1"/>
    <property type="molecule type" value="Genomic_DNA"/>
</dbReference>
<sequence>MNTKIPIKPILLLSLFIFVCVGFAIGLSEHRYGNRERILKSEIRESISKNEDKILKDSLVLKEKLETKKSFSLDQLPGIRSLATDLKNSNRLRVSEISGEGEYSIVIHFQEKYYLLVINYGLNSFFYDNKNKVESFKIDVYNPDLDELLIFQKTMKDEEIGFFERGAKVLFGFTQTSVDNRLATFVKLYQDDTIEILFYYQTLKLN</sequence>
<gene>
    <name evidence="1" type="ORF">A0128_20135</name>
</gene>
<evidence type="ECO:0000313" key="2">
    <source>
        <dbReference type="Proteomes" id="UP000094197"/>
    </source>
</evidence>
<accession>A0A1D7V3B6</accession>
<organism evidence="1 2">
    <name type="scientific">Leptospira tipperaryensis</name>
    <dbReference type="NCBI Taxonomy" id="2564040"/>
    <lineage>
        <taxon>Bacteria</taxon>
        <taxon>Pseudomonadati</taxon>
        <taxon>Spirochaetota</taxon>
        <taxon>Spirochaetia</taxon>
        <taxon>Leptospirales</taxon>
        <taxon>Leptospiraceae</taxon>
        <taxon>Leptospira</taxon>
    </lineage>
</organism>
<evidence type="ECO:0000313" key="1">
    <source>
        <dbReference type="EMBL" id="AOP36330.1"/>
    </source>
</evidence>
<dbReference type="Proteomes" id="UP000094197">
    <property type="component" value="Chromosome 2"/>
</dbReference>
<keyword evidence="2" id="KW-1185">Reference proteome</keyword>
<dbReference type="KEGG" id="laj:A0128_20135"/>
<protein>
    <submittedName>
        <fullName evidence="1">Uncharacterized protein</fullName>
    </submittedName>
</protein>
<reference evidence="1 2" key="1">
    <citation type="submission" date="2016-04" db="EMBL/GenBank/DDBJ databases">
        <title>Complete genome seqeunce of Leptospira alstonii serovar Room22.</title>
        <authorList>
            <person name="Nally J.E."/>
            <person name="Bayles D.O."/>
            <person name="Hurley D."/>
            <person name="Fanning S."/>
            <person name="McMahon B.J."/>
            <person name="Arent Z."/>
        </authorList>
    </citation>
    <scope>NUCLEOTIDE SEQUENCE [LARGE SCALE GENOMIC DNA]</scope>
    <source>
        <strain evidence="1 2">GWTS #1</strain>
    </source>
</reference>
<dbReference type="AlphaFoldDB" id="A0A1D7V3B6"/>
<proteinExistence type="predicted"/>
<dbReference type="RefSeq" id="WP_069609551.1">
    <property type="nucleotide sequence ID" value="NZ_CP015218.1"/>
</dbReference>